<evidence type="ECO:0000313" key="8">
    <source>
        <dbReference type="EMBL" id="CAL1382931.1"/>
    </source>
</evidence>
<dbReference type="GO" id="GO:0005634">
    <property type="term" value="C:nucleus"/>
    <property type="evidence" value="ECO:0007669"/>
    <property type="project" value="UniProtKB-SubCell"/>
</dbReference>
<protein>
    <recommendedName>
        <fullName evidence="6">Protein FAR1-RELATED SEQUENCE</fullName>
    </recommendedName>
</protein>
<dbReference type="GO" id="GO:0006355">
    <property type="term" value="P:regulation of DNA-templated transcription"/>
    <property type="evidence" value="ECO:0007669"/>
    <property type="project" value="UniProtKB-UniRule"/>
</dbReference>
<evidence type="ECO:0000259" key="7">
    <source>
        <dbReference type="PROSITE" id="PS50966"/>
    </source>
</evidence>
<dbReference type="AlphaFoldDB" id="A0AAV2EAK0"/>
<dbReference type="SMART" id="SM00575">
    <property type="entry name" value="ZnF_PMZ"/>
    <property type="match status" value="1"/>
</dbReference>
<name>A0AAV2EAK0_9ROSI</name>
<dbReference type="InterPro" id="IPR031052">
    <property type="entry name" value="FHY3/FAR1"/>
</dbReference>
<evidence type="ECO:0000256" key="3">
    <source>
        <dbReference type="ARBA" id="ARBA00022771"/>
    </source>
</evidence>
<comment type="similarity">
    <text evidence="1 6">Belongs to the FHY3/FAR1 family.</text>
</comment>
<dbReference type="Proteomes" id="UP001497516">
    <property type="component" value="Chromosome 4"/>
</dbReference>
<dbReference type="EMBL" id="OZ034817">
    <property type="protein sequence ID" value="CAL1382931.1"/>
    <property type="molecule type" value="Genomic_DNA"/>
</dbReference>
<organism evidence="8 9">
    <name type="scientific">Linum trigynum</name>
    <dbReference type="NCBI Taxonomy" id="586398"/>
    <lineage>
        <taxon>Eukaryota</taxon>
        <taxon>Viridiplantae</taxon>
        <taxon>Streptophyta</taxon>
        <taxon>Embryophyta</taxon>
        <taxon>Tracheophyta</taxon>
        <taxon>Spermatophyta</taxon>
        <taxon>Magnoliopsida</taxon>
        <taxon>eudicotyledons</taxon>
        <taxon>Gunneridae</taxon>
        <taxon>Pentapetalae</taxon>
        <taxon>rosids</taxon>
        <taxon>fabids</taxon>
        <taxon>Malpighiales</taxon>
        <taxon>Linaceae</taxon>
        <taxon>Linum</taxon>
    </lineage>
</organism>
<comment type="subcellular location">
    <subcellularLocation>
        <location evidence="6">Nucleus</location>
    </subcellularLocation>
</comment>
<evidence type="ECO:0000256" key="6">
    <source>
        <dbReference type="RuleBase" id="RU367018"/>
    </source>
</evidence>
<reference evidence="8 9" key="1">
    <citation type="submission" date="2024-04" db="EMBL/GenBank/DDBJ databases">
        <authorList>
            <person name="Fracassetti M."/>
        </authorList>
    </citation>
    <scope>NUCLEOTIDE SEQUENCE [LARGE SCALE GENOMIC DNA]</scope>
</reference>
<evidence type="ECO:0000256" key="1">
    <source>
        <dbReference type="ARBA" id="ARBA00005889"/>
    </source>
</evidence>
<keyword evidence="2 6" id="KW-0479">Metal-binding</keyword>
<dbReference type="PANTHER" id="PTHR31669">
    <property type="entry name" value="PROTEIN FAR1-RELATED SEQUENCE 10-RELATED"/>
    <property type="match status" value="1"/>
</dbReference>
<dbReference type="GO" id="GO:0008270">
    <property type="term" value="F:zinc ion binding"/>
    <property type="evidence" value="ECO:0007669"/>
    <property type="project" value="UniProtKB-UniRule"/>
</dbReference>
<dbReference type="InterPro" id="IPR007527">
    <property type="entry name" value="Znf_SWIM"/>
</dbReference>
<accession>A0AAV2EAK0</accession>
<keyword evidence="3 5" id="KW-0863">Zinc-finger</keyword>
<keyword evidence="6" id="KW-0539">Nucleus</keyword>
<evidence type="ECO:0000256" key="5">
    <source>
        <dbReference type="PROSITE-ProRule" id="PRU00325"/>
    </source>
</evidence>
<dbReference type="PANTHER" id="PTHR31669:SF292">
    <property type="entry name" value="OS02G0262500 PROTEIN"/>
    <property type="match status" value="1"/>
</dbReference>
<dbReference type="Pfam" id="PF04434">
    <property type="entry name" value="SWIM"/>
    <property type="match status" value="1"/>
</dbReference>
<evidence type="ECO:0000256" key="4">
    <source>
        <dbReference type="ARBA" id="ARBA00022833"/>
    </source>
</evidence>
<keyword evidence="4 6" id="KW-0862">Zinc</keyword>
<sequence length="281" mass="33479">MFRERNSRMYLICANKIKEVEIFEELWRSTVEKLNLHCNEWVSKMYRIRSRWAHAFLVGKFTCGMKSTHRCEAMHSVLKRFLTSRLKLFEFVEQFHRGLRRLRYEELHNDHVSNDSTPVCDGHLLSLEKHAAELFTRDMFFKVRKQMKREPLLYSTSAVTESGRVSYSLSQYSDPNSKWRVTYYPAVRDIRCSCQLFETKGIPCCHCFFVMKFNNISLLPRDLVLKRWCKDAKKDVNVKLDNPEVNTVIRCGTLSGFCGKLYHYASQTNERYQMVKMMWRS</sequence>
<gene>
    <name evidence="8" type="ORF">LTRI10_LOCUS24232</name>
</gene>
<keyword evidence="9" id="KW-1185">Reference proteome</keyword>
<evidence type="ECO:0000256" key="2">
    <source>
        <dbReference type="ARBA" id="ARBA00022723"/>
    </source>
</evidence>
<feature type="domain" description="SWIM-type" evidence="7">
    <location>
        <begin position="183"/>
        <end position="215"/>
    </location>
</feature>
<dbReference type="PROSITE" id="PS50966">
    <property type="entry name" value="ZF_SWIM"/>
    <property type="match status" value="1"/>
</dbReference>
<proteinExistence type="inferred from homology"/>
<dbReference type="InterPro" id="IPR006564">
    <property type="entry name" value="Znf_PMZ"/>
</dbReference>
<evidence type="ECO:0000313" key="9">
    <source>
        <dbReference type="Proteomes" id="UP001497516"/>
    </source>
</evidence>
<comment type="function">
    <text evidence="6">Putative transcription activator involved in regulating light control of development.</text>
</comment>